<dbReference type="RefSeq" id="WP_038644857.1">
    <property type="nucleotide sequence ID" value="NZ_CP009454.1"/>
</dbReference>
<keyword evidence="2" id="KW-1185">Reference proteome</keyword>
<evidence type="ECO:0008006" key="3">
    <source>
        <dbReference type="Google" id="ProtNLM"/>
    </source>
</evidence>
<dbReference type="EMBL" id="CP009454">
    <property type="protein sequence ID" value="AIR85040.1"/>
    <property type="molecule type" value="Genomic_DNA"/>
</dbReference>
<gene>
    <name evidence="1" type="ORF">LH22_05995</name>
</gene>
<name>A0ABM5RGC8_9GAMM</name>
<proteinExistence type="predicted"/>
<dbReference type="InterPro" id="IPR017850">
    <property type="entry name" value="Alkaline_phosphatase_core_sf"/>
</dbReference>
<evidence type="ECO:0000313" key="2">
    <source>
        <dbReference type="Proteomes" id="UP000029495"/>
    </source>
</evidence>
<reference evidence="1 2" key="1">
    <citation type="submission" date="2014-09" db="EMBL/GenBank/DDBJ databases">
        <authorList>
            <person name="Chan K.-G."/>
        </authorList>
    </citation>
    <scope>NUCLEOTIDE SEQUENCE [LARGE SCALE GENOMIC DNA]</scope>
    <source>
        <strain evidence="1 2">ND04</strain>
    </source>
</reference>
<organism evidence="1 2">
    <name type="scientific">Pantoea rwandensis</name>
    <dbReference type="NCBI Taxonomy" id="1076550"/>
    <lineage>
        <taxon>Bacteria</taxon>
        <taxon>Pseudomonadati</taxon>
        <taxon>Pseudomonadota</taxon>
        <taxon>Gammaproteobacteria</taxon>
        <taxon>Enterobacterales</taxon>
        <taxon>Erwiniaceae</taxon>
        <taxon>Pantoea</taxon>
    </lineage>
</organism>
<dbReference type="Gene3D" id="3.40.720.10">
    <property type="entry name" value="Alkaline Phosphatase, subunit A"/>
    <property type="match status" value="2"/>
</dbReference>
<sequence>MRKAIIFGVDGLTMPLLQRYVAQGALPHIARMLQQGSAAELLPFISAWGDVNWVTFLAGQSPGTSWIGQGLPPDNQQSRNLLATMQEAGQRAALVHFPESVKADGDHFSFAPYWGRAQPWPGEIFRPMGHTTRLTERLGQGGAKQQTLGWPPKSALAYHNKGAWQALEASEEGYVLWLRGGHGDELALTLRVEQGQPSLQFGEQRVVLPIGQWSAWLSLATYDIPGSVRFYCGECDARGNIEILQSQVTRTDALSSDARYLQQQTPFFSKGVAKAAPQTPYLAATWQEGDEQSQWLVDSALELTQRQGFALWATVHRLVDESHHNCLGQTDPDSPFFDAQQAEQYDAVMRRSYQILDDSIGRLLDETDEETLVVLASDHGAVPNSYMCDIYRYLQKQSLAVLDAQGLPDMARSPLYLKAERGGLEIFVNHDVVAPQQVDDLCARTLQALSGWQVQEGDDVRNAVSIALRRDDAVALGFWGDCAGDIVFAYNTGFVWGVSQTGEDICAVEEPGANHGPQKPTAETALGSNYGVMLARGKGIRQGYYHPRQQRGPYRMTDPAATLAHWLGLNTRDLDGRIMSEIFDTPQEPQS</sequence>
<dbReference type="InterPro" id="IPR002591">
    <property type="entry name" value="Phosphodiest/P_Trfase"/>
</dbReference>
<dbReference type="Pfam" id="PF01663">
    <property type="entry name" value="Phosphodiest"/>
    <property type="match status" value="1"/>
</dbReference>
<dbReference type="SUPFAM" id="SSF53649">
    <property type="entry name" value="Alkaline phosphatase-like"/>
    <property type="match status" value="1"/>
</dbReference>
<dbReference type="Proteomes" id="UP000029495">
    <property type="component" value="Chromosome"/>
</dbReference>
<accession>A0ABM5RGC8</accession>
<protein>
    <recommendedName>
        <fullName evidence="3">Nucleotide pyrophosphatase</fullName>
    </recommendedName>
</protein>
<evidence type="ECO:0000313" key="1">
    <source>
        <dbReference type="EMBL" id="AIR85040.1"/>
    </source>
</evidence>